<name>A0A915JUD9_ROMCU</name>
<evidence type="ECO:0000313" key="2">
    <source>
        <dbReference type="WBParaSite" id="nRc.2.0.1.t29417-RA"/>
    </source>
</evidence>
<protein>
    <submittedName>
        <fullName evidence="2">Uncharacterized protein</fullName>
    </submittedName>
</protein>
<sequence>MNCSHSNKPASYNCFPPDRICLLSSLPTKFSIENDDDNLNFLTEGENSFNFVLFRISELLLLEFFIIFSLTKKIPTSMNEPKEEYISYYSIQWSRIPKANAGRHEGRVMRCCLVLCKFCYTKNLSPSNSLSLKMLIKEGKNVQCQKINCLSW</sequence>
<accession>A0A915JUD9</accession>
<evidence type="ECO:0000313" key="1">
    <source>
        <dbReference type="Proteomes" id="UP000887565"/>
    </source>
</evidence>
<dbReference type="AlphaFoldDB" id="A0A915JUD9"/>
<reference evidence="2" key="1">
    <citation type="submission" date="2022-11" db="UniProtKB">
        <authorList>
            <consortium name="WormBaseParasite"/>
        </authorList>
    </citation>
    <scope>IDENTIFICATION</scope>
</reference>
<keyword evidence="1" id="KW-1185">Reference proteome</keyword>
<dbReference type="Proteomes" id="UP000887565">
    <property type="component" value="Unplaced"/>
</dbReference>
<proteinExistence type="predicted"/>
<dbReference type="WBParaSite" id="nRc.2.0.1.t29417-RA">
    <property type="protein sequence ID" value="nRc.2.0.1.t29417-RA"/>
    <property type="gene ID" value="nRc.2.0.1.g29417"/>
</dbReference>
<organism evidence="1 2">
    <name type="scientific">Romanomermis culicivorax</name>
    <name type="common">Nematode worm</name>
    <dbReference type="NCBI Taxonomy" id="13658"/>
    <lineage>
        <taxon>Eukaryota</taxon>
        <taxon>Metazoa</taxon>
        <taxon>Ecdysozoa</taxon>
        <taxon>Nematoda</taxon>
        <taxon>Enoplea</taxon>
        <taxon>Dorylaimia</taxon>
        <taxon>Mermithida</taxon>
        <taxon>Mermithoidea</taxon>
        <taxon>Mermithidae</taxon>
        <taxon>Romanomermis</taxon>
    </lineage>
</organism>